<keyword evidence="2" id="KW-1185">Reference proteome</keyword>
<accession>A0ABS6WVR0</accession>
<evidence type="ECO:0000313" key="2">
    <source>
        <dbReference type="Proteomes" id="UP000826188"/>
    </source>
</evidence>
<reference evidence="1 2" key="1">
    <citation type="submission" date="2021-07" db="EMBL/GenBank/DDBJ databases">
        <title>Hymenobacter profundi sp. nov., isolated from deep-sea water.</title>
        <authorList>
            <person name="Kim M.K."/>
        </authorList>
    </citation>
    <scope>NUCLEOTIDE SEQUENCE [LARGE SCALE GENOMIC DNA]</scope>
    <source>
        <strain evidence="1 2">M2</strain>
    </source>
</reference>
<comment type="caution">
    <text evidence="1">The sequence shown here is derived from an EMBL/GenBank/DDBJ whole genome shotgun (WGS) entry which is preliminary data.</text>
</comment>
<sequence length="396" mass="46171">MNFVFVSLQRINTNRESTSTSLAKELARQHHKVLYVNSPLDRKEYFFPSSDSGITDHLQVIKTQADPLQKLAPNLWVLYPLRRLDSFNWIRSTNLFSWLIKLNNRRLANDIKPALKELGFEEFILVNDKDIFRSFYLKEFLQPLKYIYLDRDYTIGMPYWRRHGQVLEPRLMTKADAIFCNSLDFTTNARRYNANSFYIGNGFAAKQFTSDSATAVPADLATIAGPRIGYVGALITLRLDLDLLRELAQERPEWSFVLIGWEDEDFAQSDLHKMPNVFFLGRKHTQEVHAYIQHFDVCINPQVLNDITRSNFPLKILEYLALGKPVVATTTNTMTEEFSNYTYLATNKEEYLQKIEQALQEESLQKKADRIQFVQKFSWENVVKLFVKHVDEVLAK</sequence>
<dbReference type="Gene3D" id="3.40.50.2000">
    <property type="entry name" value="Glycogen Phosphorylase B"/>
    <property type="match status" value="1"/>
</dbReference>
<dbReference type="Pfam" id="PF13692">
    <property type="entry name" value="Glyco_trans_1_4"/>
    <property type="match status" value="1"/>
</dbReference>
<name>A0ABS6WVR0_9BACT</name>
<organism evidence="1 2">
    <name type="scientific">Hymenobacter profundi</name>
    <dbReference type="NCBI Taxonomy" id="1982110"/>
    <lineage>
        <taxon>Bacteria</taxon>
        <taxon>Pseudomonadati</taxon>
        <taxon>Bacteroidota</taxon>
        <taxon>Cytophagia</taxon>
        <taxon>Cytophagales</taxon>
        <taxon>Hymenobacteraceae</taxon>
        <taxon>Hymenobacter</taxon>
    </lineage>
</organism>
<dbReference type="SUPFAM" id="SSF53756">
    <property type="entry name" value="UDP-Glycosyltransferase/glycogen phosphorylase"/>
    <property type="match status" value="1"/>
</dbReference>
<protein>
    <submittedName>
        <fullName evidence="1">Glycosyltransferase</fullName>
        <ecNumber evidence="1">2.4.-.-</ecNumber>
    </submittedName>
</protein>
<dbReference type="PANTHER" id="PTHR12526:SF630">
    <property type="entry name" value="GLYCOSYLTRANSFERASE"/>
    <property type="match status" value="1"/>
</dbReference>
<dbReference type="EC" id="2.4.-.-" evidence="1"/>
<gene>
    <name evidence="1" type="ORF">KYK14_03940</name>
</gene>
<proteinExistence type="predicted"/>
<keyword evidence="1" id="KW-0328">Glycosyltransferase</keyword>
<dbReference type="PANTHER" id="PTHR12526">
    <property type="entry name" value="GLYCOSYLTRANSFERASE"/>
    <property type="match status" value="1"/>
</dbReference>
<keyword evidence="1" id="KW-0808">Transferase</keyword>
<evidence type="ECO:0000313" key="1">
    <source>
        <dbReference type="EMBL" id="MBW3127687.1"/>
    </source>
</evidence>
<dbReference type="EMBL" id="JAHWGL010000008">
    <property type="protein sequence ID" value="MBW3127687.1"/>
    <property type="molecule type" value="Genomic_DNA"/>
</dbReference>
<dbReference type="Proteomes" id="UP000826188">
    <property type="component" value="Unassembled WGS sequence"/>
</dbReference>
<dbReference type="GO" id="GO:0016757">
    <property type="term" value="F:glycosyltransferase activity"/>
    <property type="evidence" value="ECO:0007669"/>
    <property type="project" value="UniProtKB-KW"/>
</dbReference>